<feature type="domain" description="HD" evidence="2">
    <location>
        <begin position="72"/>
        <end position="176"/>
    </location>
</feature>
<reference evidence="3 4" key="1">
    <citation type="submission" date="2008-10" db="EMBL/GenBank/DDBJ databases">
        <title>Draft genome sequence of Collinsella stercoris (DSM 13279).</title>
        <authorList>
            <person name="Sudarsanam P."/>
            <person name="Ley R."/>
            <person name="Guruge J."/>
            <person name="Turnbaugh P.J."/>
            <person name="Mahowald M."/>
            <person name="Liep D."/>
            <person name="Gordon J."/>
        </authorList>
    </citation>
    <scope>NUCLEOTIDE SEQUENCE [LARGE SCALE GENOMIC DNA]</scope>
    <source>
        <strain evidence="3 4">DSM 13279</strain>
    </source>
</reference>
<evidence type="ECO:0000256" key="1">
    <source>
        <dbReference type="SAM" id="MobiDB-lite"/>
    </source>
</evidence>
<feature type="compositionally biased region" description="Basic and acidic residues" evidence="1">
    <location>
        <begin position="13"/>
        <end position="29"/>
    </location>
</feature>
<dbReference type="AlphaFoldDB" id="B6G8J9"/>
<gene>
    <name evidence="3" type="ORF">COLSTE_00390</name>
</gene>
<sequence length="198" mass="22026">MQGTTARGLAVTKGHEGDTPRERDREEAGLRSTPRTRRIADEVELAARALESQGRFGLTRGFIQHGDVSVHAHVLSVSRASIAMADFLGRAGVRVDRASLIRGALLHDYFLYDWHDPDPSHRLHGFTHPFAALARAEEDFELTARERNIIARHMFPLVPVPPTCREAWIVCLADKACALHETIAGRLPKRASNKNRAV</sequence>
<name>B6G8J9_9ACTN</name>
<reference evidence="3 4" key="2">
    <citation type="submission" date="2008-10" db="EMBL/GenBank/DDBJ databases">
        <authorList>
            <person name="Fulton L."/>
            <person name="Clifton S."/>
            <person name="Fulton B."/>
            <person name="Xu J."/>
            <person name="Minx P."/>
            <person name="Pepin K.H."/>
            <person name="Johnson M."/>
            <person name="Thiruvilangam P."/>
            <person name="Bhonagiri V."/>
            <person name="Nash W.E."/>
            <person name="Mardis E.R."/>
            <person name="Wilson R.K."/>
        </authorList>
    </citation>
    <scope>NUCLEOTIDE SEQUENCE [LARGE SCALE GENOMIC DNA]</scope>
    <source>
        <strain evidence="3 4">DSM 13279</strain>
    </source>
</reference>
<keyword evidence="4" id="KW-1185">Reference proteome</keyword>
<evidence type="ECO:0000313" key="3">
    <source>
        <dbReference type="EMBL" id="EEA91384.1"/>
    </source>
</evidence>
<feature type="region of interest" description="Disordered" evidence="1">
    <location>
        <begin position="1"/>
        <end position="36"/>
    </location>
</feature>
<dbReference type="HOGENOM" id="CLU_104072_0_1_11"/>
<accession>B6G8J9</accession>
<dbReference type="Proteomes" id="UP000003560">
    <property type="component" value="Unassembled WGS sequence"/>
</dbReference>
<protein>
    <submittedName>
        <fullName evidence="3">HD domain protein</fullName>
    </submittedName>
</protein>
<dbReference type="InterPro" id="IPR006674">
    <property type="entry name" value="HD_domain"/>
</dbReference>
<organism evidence="3 4">
    <name type="scientific">Collinsella stercoris DSM 13279</name>
    <dbReference type="NCBI Taxonomy" id="445975"/>
    <lineage>
        <taxon>Bacteria</taxon>
        <taxon>Bacillati</taxon>
        <taxon>Actinomycetota</taxon>
        <taxon>Coriobacteriia</taxon>
        <taxon>Coriobacteriales</taxon>
        <taxon>Coriobacteriaceae</taxon>
        <taxon>Collinsella</taxon>
    </lineage>
</organism>
<dbReference type="Pfam" id="PF01966">
    <property type="entry name" value="HD"/>
    <property type="match status" value="1"/>
</dbReference>
<proteinExistence type="predicted"/>
<comment type="caution">
    <text evidence="3">The sequence shown here is derived from an EMBL/GenBank/DDBJ whole genome shotgun (WGS) entry which is preliminary data.</text>
</comment>
<dbReference type="Gene3D" id="1.10.3210.10">
    <property type="entry name" value="Hypothetical protein af1432"/>
    <property type="match status" value="1"/>
</dbReference>
<dbReference type="SUPFAM" id="SSF109604">
    <property type="entry name" value="HD-domain/PDEase-like"/>
    <property type="match status" value="1"/>
</dbReference>
<dbReference type="eggNOG" id="COG1896">
    <property type="taxonomic scope" value="Bacteria"/>
</dbReference>
<dbReference type="STRING" id="445975.COLSTE_00390"/>
<evidence type="ECO:0000259" key="2">
    <source>
        <dbReference type="Pfam" id="PF01966"/>
    </source>
</evidence>
<evidence type="ECO:0000313" key="4">
    <source>
        <dbReference type="Proteomes" id="UP000003560"/>
    </source>
</evidence>
<dbReference type="EMBL" id="ABXJ01000022">
    <property type="protein sequence ID" value="EEA91384.1"/>
    <property type="molecule type" value="Genomic_DNA"/>
</dbReference>
<dbReference type="OrthoDB" id="360187at2"/>